<dbReference type="PANTHER" id="PTHR20854">
    <property type="entry name" value="INOSITOL MONOPHOSPHATASE"/>
    <property type="match status" value="1"/>
</dbReference>
<dbReference type="Proteomes" id="UP000244932">
    <property type="component" value="Unassembled WGS sequence"/>
</dbReference>
<keyword evidence="7" id="KW-1185">Reference proteome</keyword>
<dbReference type="PANTHER" id="PTHR20854:SF4">
    <property type="entry name" value="INOSITOL-1-MONOPHOSPHATASE-RELATED"/>
    <property type="match status" value="1"/>
</dbReference>
<dbReference type="Gene3D" id="3.40.190.80">
    <property type="match status" value="1"/>
</dbReference>
<dbReference type="GO" id="GO:0008934">
    <property type="term" value="F:inositol monophosphate 1-phosphatase activity"/>
    <property type="evidence" value="ECO:0007669"/>
    <property type="project" value="TreeGrafter"/>
</dbReference>
<feature type="binding site" evidence="5">
    <location>
        <position position="76"/>
    </location>
    <ligand>
        <name>Mg(2+)</name>
        <dbReference type="ChEBI" id="CHEBI:18420"/>
        <label>1</label>
        <note>catalytic</note>
    </ligand>
</feature>
<evidence type="ECO:0000313" key="6">
    <source>
        <dbReference type="EMBL" id="SPF29734.1"/>
    </source>
</evidence>
<evidence type="ECO:0000256" key="1">
    <source>
        <dbReference type="ARBA" id="ARBA00001946"/>
    </source>
</evidence>
<dbReference type="AlphaFoldDB" id="A0A2R8ABX5"/>
<organism evidence="6 7">
    <name type="scientific">Pontivivens insulae</name>
    <dbReference type="NCBI Taxonomy" id="1639689"/>
    <lineage>
        <taxon>Bacteria</taxon>
        <taxon>Pseudomonadati</taxon>
        <taxon>Pseudomonadota</taxon>
        <taxon>Alphaproteobacteria</taxon>
        <taxon>Rhodobacterales</taxon>
        <taxon>Paracoccaceae</taxon>
        <taxon>Pontivivens</taxon>
    </lineage>
</organism>
<dbReference type="SUPFAM" id="SSF56655">
    <property type="entry name" value="Carbohydrate phosphatase"/>
    <property type="match status" value="1"/>
</dbReference>
<dbReference type="GO" id="GO:0006020">
    <property type="term" value="P:inositol metabolic process"/>
    <property type="evidence" value="ECO:0007669"/>
    <property type="project" value="TreeGrafter"/>
</dbReference>
<comment type="similarity">
    <text evidence="2">Belongs to the inositol monophosphatase superfamily.</text>
</comment>
<feature type="binding site" evidence="5">
    <location>
        <position position="94"/>
    </location>
    <ligand>
        <name>Mg(2+)</name>
        <dbReference type="ChEBI" id="CHEBI:18420"/>
        <label>1</label>
        <note>catalytic</note>
    </ligand>
</feature>
<dbReference type="PRINTS" id="PR00377">
    <property type="entry name" value="IMPHPHTASES"/>
</dbReference>
<name>A0A2R8ABX5_9RHOB</name>
<proteinExistence type="inferred from homology"/>
<keyword evidence="5" id="KW-0460">Magnesium</keyword>
<feature type="binding site" evidence="5">
    <location>
        <position position="219"/>
    </location>
    <ligand>
        <name>Mg(2+)</name>
        <dbReference type="ChEBI" id="CHEBI:18420"/>
        <label>1</label>
        <note>catalytic</note>
    </ligand>
</feature>
<dbReference type="InterPro" id="IPR000760">
    <property type="entry name" value="Inositol_monophosphatase-like"/>
</dbReference>
<evidence type="ECO:0000256" key="3">
    <source>
        <dbReference type="ARBA" id="ARBA00022801"/>
    </source>
</evidence>
<dbReference type="GO" id="GO:0007165">
    <property type="term" value="P:signal transduction"/>
    <property type="evidence" value="ECO:0007669"/>
    <property type="project" value="TreeGrafter"/>
</dbReference>
<evidence type="ECO:0000256" key="2">
    <source>
        <dbReference type="ARBA" id="ARBA00009759"/>
    </source>
</evidence>
<feature type="binding site" evidence="5">
    <location>
        <position position="92"/>
    </location>
    <ligand>
        <name>Mg(2+)</name>
        <dbReference type="ChEBI" id="CHEBI:18420"/>
        <label>1</label>
        <note>catalytic</note>
    </ligand>
</feature>
<dbReference type="InterPro" id="IPR011809">
    <property type="entry name" value="His_9_proposed"/>
</dbReference>
<dbReference type="EC" id="3.1.3.15" evidence="4"/>
<dbReference type="GO" id="GO:0004401">
    <property type="term" value="F:histidinol-phosphatase activity"/>
    <property type="evidence" value="ECO:0007669"/>
    <property type="project" value="UniProtKB-UniRule"/>
</dbReference>
<protein>
    <recommendedName>
        <fullName evidence="4">Histidinol-phosphatase</fullName>
        <ecNumber evidence="4">3.1.3.15</ecNumber>
    </recommendedName>
</protein>
<dbReference type="Gene3D" id="3.30.540.10">
    <property type="entry name" value="Fructose-1,6-Bisphosphatase, subunit A, domain 1"/>
    <property type="match status" value="1"/>
</dbReference>
<feature type="binding site" evidence="5">
    <location>
        <position position="95"/>
    </location>
    <ligand>
        <name>Mg(2+)</name>
        <dbReference type="ChEBI" id="CHEBI:18420"/>
        <label>1</label>
        <note>catalytic</note>
    </ligand>
</feature>
<gene>
    <name evidence="6" type="primary">hisN</name>
    <name evidence="6" type="ORF">POI8812_02050</name>
</gene>
<dbReference type="GO" id="GO:0046872">
    <property type="term" value="F:metal ion binding"/>
    <property type="evidence" value="ECO:0007669"/>
    <property type="project" value="UniProtKB-KW"/>
</dbReference>
<dbReference type="RefSeq" id="WP_281258562.1">
    <property type="nucleotide sequence ID" value="NZ_OMKW01000002.1"/>
</dbReference>
<evidence type="ECO:0000313" key="7">
    <source>
        <dbReference type="Proteomes" id="UP000244932"/>
    </source>
</evidence>
<dbReference type="EMBL" id="OMKW01000002">
    <property type="protein sequence ID" value="SPF29734.1"/>
    <property type="molecule type" value="Genomic_DNA"/>
</dbReference>
<dbReference type="Pfam" id="PF00459">
    <property type="entry name" value="Inositol_P"/>
    <property type="match status" value="1"/>
</dbReference>
<evidence type="ECO:0000256" key="4">
    <source>
        <dbReference type="NCBIfam" id="TIGR02067"/>
    </source>
</evidence>
<reference evidence="6 7" key="1">
    <citation type="submission" date="2018-03" db="EMBL/GenBank/DDBJ databases">
        <authorList>
            <person name="Keele B.F."/>
        </authorList>
    </citation>
    <scope>NUCLEOTIDE SEQUENCE [LARGE SCALE GENOMIC DNA]</scope>
    <source>
        <strain evidence="6 7">CeCT 8812</strain>
    </source>
</reference>
<comment type="cofactor">
    <cofactor evidence="1 5">
        <name>Mg(2+)</name>
        <dbReference type="ChEBI" id="CHEBI:18420"/>
    </cofactor>
</comment>
<dbReference type="GO" id="GO:0000105">
    <property type="term" value="P:L-histidine biosynthetic process"/>
    <property type="evidence" value="ECO:0007669"/>
    <property type="project" value="UniProtKB-UniRule"/>
</dbReference>
<dbReference type="NCBIfam" id="TIGR02067">
    <property type="entry name" value="his_9_HisN"/>
    <property type="match status" value="1"/>
</dbReference>
<evidence type="ECO:0000256" key="5">
    <source>
        <dbReference type="PIRSR" id="PIRSR600760-2"/>
    </source>
</evidence>
<accession>A0A2R8ABX5</accession>
<keyword evidence="5" id="KW-0479">Metal-binding</keyword>
<sequence length="266" mass="28211">MEQQDVLAKEIRQVADLMADAAWAAISPYFRQSDFGLANKAGEGAFDPVTDADKAAERAMRAVLADLRPEDGILGEEEGRKDGSSGLTWVLDPIDGTRAFIAGAPSWGTLIAVNRGEAPLFGMIDQGYLGERFSGGFGRAELVRNGFATPLSTHAARTLDQAILMTTFPEVGTQDERLAFERVRDATRLTRYGLDCYGYALVALGQVDLVIEAGLQSYDIQGPMAVVEAAGGVVTNWQGGPAHEGGQVIAAANAEIHAEALALLNG</sequence>
<dbReference type="CDD" id="cd01641">
    <property type="entry name" value="Bacterial_IMPase_like_1"/>
    <property type="match status" value="1"/>
</dbReference>
<keyword evidence="3 6" id="KW-0378">Hydrolase</keyword>